<reference evidence="2 3" key="1">
    <citation type="submission" date="2018-01" db="EMBL/GenBank/DDBJ databases">
        <authorList>
            <person name="Gaut B.S."/>
            <person name="Morton B.R."/>
            <person name="Clegg M.T."/>
            <person name="Duvall M.R."/>
        </authorList>
    </citation>
    <scope>NUCLEOTIDE SEQUENCE [LARGE SCALE GENOMIC DNA]</scope>
    <source>
        <strain evidence="2">Cupriavidus taiwanensis cmp 52</strain>
    </source>
</reference>
<dbReference type="Proteomes" id="UP000256805">
    <property type="component" value="Unassembled WGS sequence"/>
</dbReference>
<name>A0A375J082_9BURK</name>
<sequence>MACPDKWHVLSPPVMYETRSVVLTSSLFIRDTKFSFTVFKSLSTRCCFAIRRNCPIIHEQKKKEAEKLAIAVVMLRLAYMLYEVQIVAQINGILNSLYICLIIGLLMSGMIFRFE</sequence>
<proteinExistence type="predicted"/>
<feature type="transmembrane region" description="Helical" evidence="1">
    <location>
        <begin position="93"/>
        <end position="112"/>
    </location>
</feature>
<evidence type="ECO:0000256" key="1">
    <source>
        <dbReference type="SAM" id="Phobius"/>
    </source>
</evidence>
<gene>
    <name evidence="2" type="ORF">CBM2634_A170063</name>
</gene>
<evidence type="ECO:0000313" key="2">
    <source>
        <dbReference type="EMBL" id="SPR97333.1"/>
    </source>
</evidence>
<keyword evidence="1" id="KW-1133">Transmembrane helix</keyword>
<protein>
    <submittedName>
        <fullName evidence="2">Uncharacterized protein</fullName>
    </submittedName>
</protein>
<accession>A0A375J082</accession>
<dbReference type="EMBL" id="OVTA01000009">
    <property type="protein sequence ID" value="SPR97333.1"/>
    <property type="molecule type" value="Genomic_DNA"/>
</dbReference>
<keyword evidence="1" id="KW-0812">Transmembrane</keyword>
<dbReference type="AlphaFoldDB" id="A0A375J082"/>
<keyword evidence="1" id="KW-0472">Membrane</keyword>
<organism evidence="2 3">
    <name type="scientific">Cupriavidus taiwanensis</name>
    <dbReference type="NCBI Taxonomy" id="164546"/>
    <lineage>
        <taxon>Bacteria</taxon>
        <taxon>Pseudomonadati</taxon>
        <taxon>Pseudomonadota</taxon>
        <taxon>Betaproteobacteria</taxon>
        <taxon>Burkholderiales</taxon>
        <taxon>Burkholderiaceae</taxon>
        <taxon>Cupriavidus</taxon>
    </lineage>
</organism>
<evidence type="ECO:0000313" key="3">
    <source>
        <dbReference type="Proteomes" id="UP000256805"/>
    </source>
</evidence>